<evidence type="ECO:0000313" key="1">
    <source>
        <dbReference type="EMBL" id="KAL3748844.1"/>
    </source>
</evidence>
<sequence>MQSSDCRSELRCGTVNLDTVRPATLNVGYSDPLTMQRNKIIADNTIKLVITAVGTIQRMEDLHCGINFERGCAVEAGGDSEDGQMRCVHPADVCSAEDERRGTPWPLLLWQNAEEPWKEEEG</sequence>
<keyword evidence="2" id="KW-1185">Reference proteome</keyword>
<protein>
    <submittedName>
        <fullName evidence="1">Uncharacterized protein</fullName>
    </submittedName>
</protein>
<dbReference type="Proteomes" id="UP001634007">
    <property type="component" value="Unassembled WGS sequence"/>
</dbReference>
<accession>A0ABD3LE42</accession>
<comment type="caution">
    <text evidence="1">The sequence shown here is derived from an EMBL/GenBank/DDBJ whole genome shotgun (WGS) entry which is preliminary data.</text>
</comment>
<dbReference type="AlphaFoldDB" id="A0ABD3LE42"/>
<reference evidence="1 2" key="1">
    <citation type="submission" date="2024-11" db="EMBL/GenBank/DDBJ databases">
        <title>Chromosome-level genome assembly of Eucalyptus globulus Labill. provides insights into its genome evolution.</title>
        <authorList>
            <person name="Li X."/>
        </authorList>
    </citation>
    <scope>NUCLEOTIDE SEQUENCE [LARGE SCALE GENOMIC DNA]</scope>
    <source>
        <strain evidence="1">CL2024</strain>
        <tissue evidence="1">Fresh tender leaves</tissue>
    </source>
</reference>
<organism evidence="1 2">
    <name type="scientific">Eucalyptus globulus</name>
    <name type="common">Tasmanian blue gum</name>
    <dbReference type="NCBI Taxonomy" id="34317"/>
    <lineage>
        <taxon>Eukaryota</taxon>
        <taxon>Viridiplantae</taxon>
        <taxon>Streptophyta</taxon>
        <taxon>Embryophyta</taxon>
        <taxon>Tracheophyta</taxon>
        <taxon>Spermatophyta</taxon>
        <taxon>Magnoliopsida</taxon>
        <taxon>eudicotyledons</taxon>
        <taxon>Gunneridae</taxon>
        <taxon>Pentapetalae</taxon>
        <taxon>rosids</taxon>
        <taxon>malvids</taxon>
        <taxon>Myrtales</taxon>
        <taxon>Myrtaceae</taxon>
        <taxon>Myrtoideae</taxon>
        <taxon>Eucalypteae</taxon>
        <taxon>Eucalyptus</taxon>
    </lineage>
</organism>
<evidence type="ECO:0000313" key="2">
    <source>
        <dbReference type="Proteomes" id="UP001634007"/>
    </source>
</evidence>
<dbReference type="EMBL" id="JBJKBG010000002">
    <property type="protein sequence ID" value="KAL3748844.1"/>
    <property type="molecule type" value="Genomic_DNA"/>
</dbReference>
<gene>
    <name evidence="1" type="ORF">ACJRO7_009997</name>
</gene>
<proteinExistence type="predicted"/>
<name>A0ABD3LE42_EUCGL</name>